<organism evidence="1 2">
    <name type="scientific">Staurois parvus</name>
    <dbReference type="NCBI Taxonomy" id="386267"/>
    <lineage>
        <taxon>Eukaryota</taxon>
        <taxon>Metazoa</taxon>
        <taxon>Chordata</taxon>
        <taxon>Craniata</taxon>
        <taxon>Vertebrata</taxon>
        <taxon>Euteleostomi</taxon>
        <taxon>Amphibia</taxon>
        <taxon>Batrachia</taxon>
        <taxon>Anura</taxon>
        <taxon>Neobatrachia</taxon>
        <taxon>Ranoidea</taxon>
        <taxon>Ranidae</taxon>
        <taxon>Staurois</taxon>
    </lineage>
</organism>
<keyword evidence="2" id="KW-1185">Reference proteome</keyword>
<accession>A0ABN9EIH8</accession>
<comment type="caution">
    <text evidence="1">The sequence shown here is derived from an EMBL/GenBank/DDBJ whole genome shotgun (WGS) entry which is preliminary data.</text>
</comment>
<dbReference type="EMBL" id="CATNWA010015454">
    <property type="protein sequence ID" value="CAI9583536.1"/>
    <property type="molecule type" value="Genomic_DNA"/>
</dbReference>
<reference evidence="1" key="1">
    <citation type="submission" date="2023-05" db="EMBL/GenBank/DDBJ databases">
        <authorList>
            <person name="Stuckert A."/>
        </authorList>
    </citation>
    <scope>NUCLEOTIDE SEQUENCE</scope>
</reference>
<evidence type="ECO:0000313" key="2">
    <source>
        <dbReference type="Proteomes" id="UP001162483"/>
    </source>
</evidence>
<gene>
    <name evidence="1" type="ORF">SPARVUS_LOCUS9829475</name>
</gene>
<dbReference type="Proteomes" id="UP001162483">
    <property type="component" value="Unassembled WGS sequence"/>
</dbReference>
<proteinExistence type="predicted"/>
<sequence>MLISAGYQFPSVLDIGASSVLAVSAHQCWLSVPISDACQFPSVLPISSHHFLPISAHQCHLSVSISAAYRAHQCSFISAYQ</sequence>
<evidence type="ECO:0000313" key="1">
    <source>
        <dbReference type="EMBL" id="CAI9583536.1"/>
    </source>
</evidence>
<name>A0ABN9EIH8_9NEOB</name>
<protein>
    <submittedName>
        <fullName evidence="1">Uncharacterized protein</fullName>
    </submittedName>
</protein>